<gene>
    <name evidence="2" type="ORF">BD410DRAFT_771726</name>
</gene>
<feature type="domain" description="DUF7223" evidence="1">
    <location>
        <begin position="244"/>
        <end position="496"/>
    </location>
</feature>
<evidence type="ECO:0000259" key="1">
    <source>
        <dbReference type="Pfam" id="PF23865"/>
    </source>
</evidence>
<dbReference type="STRING" id="50990.A0A4Y7Q0R8"/>
<evidence type="ECO:0000313" key="3">
    <source>
        <dbReference type="Proteomes" id="UP000294933"/>
    </source>
</evidence>
<keyword evidence="3" id="KW-1185">Reference proteome</keyword>
<dbReference type="OrthoDB" id="73875at2759"/>
<organism evidence="2 3">
    <name type="scientific">Rickenella mellea</name>
    <dbReference type="NCBI Taxonomy" id="50990"/>
    <lineage>
        <taxon>Eukaryota</taxon>
        <taxon>Fungi</taxon>
        <taxon>Dikarya</taxon>
        <taxon>Basidiomycota</taxon>
        <taxon>Agaricomycotina</taxon>
        <taxon>Agaricomycetes</taxon>
        <taxon>Hymenochaetales</taxon>
        <taxon>Rickenellaceae</taxon>
        <taxon>Rickenella</taxon>
    </lineage>
</organism>
<dbReference type="Pfam" id="PF23865">
    <property type="entry name" value="DUF7223"/>
    <property type="match status" value="1"/>
</dbReference>
<dbReference type="Proteomes" id="UP000294933">
    <property type="component" value="Unassembled WGS sequence"/>
</dbReference>
<dbReference type="AlphaFoldDB" id="A0A4Y7Q0R8"/>
<dbReference type="VEuPathDB" id="FungiDB:BD410DRAFT_771726"/>
<accession>A0A4Y7Q0R8</accession>
<name>A0A4Y7Q0R8_9AGAM</name>
<proteinExistence type="predicted"/>
<evidence type="ECO:0000313" key="2">
    <source>
        <dbReference type="EMBL" id="TDL21237.1"/>
    </source>
</evidence>
<sequence length="649" mass="66444">MILILAIFPLLASAANDWTKACFQGICSYDVAETPNSMPGSMTITGTSNAISDITGAAGWEIMDCDPNSEAQDIRLVCKSADTNAAGCDHLYQNGAENTIVRLPENCLKVPFARVDRAWIPEDQSVPASVAKRIIKRADGSTPQVKALSLDTNFAAATGKQDSNVTLAIQGSSIPGQQGNATVTAAQAARRSRINERRGFLDFIHQAIDGFKKLDSFSQNVSTTLPPIDVNKNFPVFNASVQCGPASAKIDINANAKAHAQVTLGVVAAGTLVPPSITQFATYTGLTASMDGKLNIVADAAGTLDSGAVTLFQVGLPGLNFPGILSVGPEFKLNAQTKATLDVNVNMAVDLSYDVNKLQLFFPPLNGEVSNGAINPRNAPLQLAVSPGVASKGTLEAHIIPTVDIGLSALGNLASATIFLNLDSNAIMTLSLNAGSNATINTNGKATAGAGVDGCVDVSGGVSANAGAQGKFLNLFDDTTSVPIFQKNFELFKKCFGVSTATSTTFGSNSTAKATSSVLTGIPKATSATLAKGLPGSNASTAIPLKAVSKTTSALTTKSIASATASAKPTAKQPAPPSNPVSVATVKANTAAPQAKPTVAIGKPATNTKATKAVPTPVKATSSKVEAKKPLKRAIACPPTGAKVPVSLV</sequence>
<dbReference type="EMBL" id="ML170182">
    <property type="protein sequence ID" value="TDL21237.1"/>
    <property type="molecule type" value="Genomic_DNA"/>
</dbReference>
<protein>
    <recommendedName>
        <fullName evidence="1">DUF7223 domain-containing protein</fullName>
    </recommendedName>
</protein>
<reference evidence="2 3" key="1">
    <citation type="submission" date="2018-06" db="EMBL/GenBank/DDBJ databases">
        <title>A transcriptomic atlas of mushroom development highlights an independent origin of complex multicellularity.</title>
        <authorList>
            <consortium name="DOE Joint Genome Institute"/>
            <person name="Krizsan K."/>
            <person name="Almasi E."/>
            <person name="Merenyi Z."/>
            <person name="Sahu N."/>
            <person name="Viragh M."/>
            <person name="Koszo T."/>
            <person name="Mondo S."/>
            <person name="Kiss B."/>
            <person name="Balint B."/>
            <person name="Kues U."/>
            <person name="Barry K."/>
            <person name="Hegedus J.C."/>
            <person name="Henrissat B."/>
            <person name="Johnson J."/>
            <person name="Lipzen A."/>
            <person name="Ohm R."/>
            <person name="Nagy I."/>
            <person name="Pangilinan J."/>
            <person name="Yan J."/>
            <person name="Xiong Y."/>
            <person name="Grigoriev I.V."/>
            <person name="Hibbett D.S."/>
            <person name="Nagy L.G."/>
        </authorList>
    </citation>
    <scope>NUCLEOTIDE SEQUENCE [LARGE SCALE GENOMIC DNA]</scope>
    <source>
        <strain evidence="2 3">SZMC22713</strain>
    </source>
</reference>
<dbReference type="InterPro" id="IPR055647">
    <property type="entry name" value="DUF7223"/>
</dbReference>